<evidence type="ECO:0000256" key="1">
    <source>
        <dbReference type="ARBA" id="ARBA00007261"/>
    </source>
</evidence>
<dbReference type="GO" id="GO:0004222">
    <property type="term" value="F:metalloendopeptidase activity"/>
    <property type="evidence" value="ECO:0007669"/>
    <property type="project" value="InterPro"/>
</dbReference>
<feature type="domain" description="Peptidase M16 C-terminal" evidence="9">
    <location>
        <begin position="286"/>
        <end position="467"/>
    </location>
</feature>
<dbReference type="Gene3D" id="3.30.830.10">
    <property type="entry name" value="Metalloenzyme, LuxS/M16 peptidase-like"/>
    <property type="match status" value="4"/>
</dbReference>
<dbReference type="InterPro" id="IPR007863">
    <property type="entry name" value="Peptidase_M16_C"/>
</dbReference>
<evidence type="ECO:0000256" key="4">
    <source>
        <dbReference type="ARBA" id="ARBA00022801"/>
    </source>
</evidence>
<dbReference type="GO" id="GO:0006508">
    <property type="term" value="P:proteolysis"/>
    <property type="evidence" value="ECO:0007669"/>
    <property type="project" value="UniProtKB-KW"/>
</dbReference>
<evidence type="ECO:0000256" key="6">
    <source>
        <dbReference type="ARBA" id="ARBA00023049"/>
    </source>
</evidence>
<dbReference type="PANTHER" id="PTHR43690">
    <property type="entry name" value="NARDILYSIN"/>
    <property type="match status" value="1"/>
</dbReference>
<feature type="domain" description="Peptidase M16 N-terminal" evidence="8">
    <location>
        <begin position="131"/>
        <end position="264"/>
    </location>
</feature>
<dbReference type="PANTHER" id="PTHR43690:SF34">
    <property type="entry name" value="ZINC PROTEASE PQQL-LIKE"/>
    <property type="match status" value="1"/>
</dbReference>
<dbReference type="GO" id="GO:0046872">
    <property type="term" value="F:metal ion binding"/>
    <property type="evidence" value="ECO:0007669"/>
    <property type="project" value="UniProtKB-KW"/>
</dbReference>
<dbReference type="AlphaFoldDB" id="A0A2U1L8N6"/>
<keyword evidence="6" id="KW-0482">Metalloprotease</keyword>
<keyword evidence="2" id="KW-0645">Protease</keyword>
<organism evidence="10 11">
    <name type="scientific">Artemisia annua</name>
    <name type="common">Sweet wormwood</name>
    <dbReference type="NCBI Taxonomy" id="35608"/>
    <lineage>
        <taxon>Eukaryota</taxon>
        <taxon>Viridiplantae</taxon>
        <taxon>Streptophyta</taxon>
        <taxon>Embryophyta</taxon>
        <taxon>Tracheophyta</taxon>
        <taxon>Spermatophyta</taxon>
        <taxon>Magnoliopsida</taxon>
        <taxon>eudicotyledons</taxon>
        <taxon>Gunneridae</taxon>
        <taxon>Pentapetalae</taxon>
        <taxon>asterids</taxon>
        <taxon>campanulids</taxon>
        <taxon>Asterales</taxon>
        <taxon>Asteraceae</taxon>
        <taxon>Asteroideae</taxon>
        <taxon>Anthemideae</taxon>
        <taxon>Artemisiinae</taxon>
        <taxon>Artemisia</taxon>
    </lineage>
</organism>
<comment type="similarity">
    <text evidence="1 7">Belongs to the peptidase M16 family.</text>
</comment>
<keyword evidence="11" id="KW-1185">Reference proteome</keyword>
<evidence type="ECO:0000256" key="2">
    <source>
        <dbReference type="ARBA" id="ARBA00022670"/>
    </source>
</evidence>
<evidence type="ECO:0000256" key="7">
    <source>
        <dbReference type="RuleBase" id="RU004447"/>
    </source>
</evidence>
<dbReference type="SUPFAM" id="SSF63411">
    <property type="entry name" value="LuxS/MPP-like metallohydrolase"/>
    <property type="match status" value="2"/>
</dbReference>
<evidence type="ECO:0000256" key="5">
    <source>
        <dbReference type="ARBA" id="ARBA00022833"/>
    </source>
</evidence>
<proteinExistence type="inferred from homology"/>
<gene>
    <name evidence="10" type="ORF">CTI12_AA441550</name>
</gene>
<dbReference type="EMBL" id="PKPP01010788">
    <property type="protein sequence ID" value="PWA45380.1"/>
    <property type="molecule type" value="Genomic_DNA"/>
</dbReference>
<evidence type="ECO:0000313" key="10">
    <source>
        <dbReference type="EMBL" id="PWA45380.1"/>
    </source>
</evidence>
<dbReference type="OrthoDB" id="10251424at2759"/>
<dbReference type="InterPro" id="IPR011249">
    <property type="entry name" value="Metalloenz_LuxS/M16"/>
</dbReference>
<feature type="domain" description="Peptidase M16 C-terminal" evidence="9">
    <location>
        <begin position="748"/>
        <end position="938"/>
    </location>
</feature>
<dbReference type="STRING" id="35608.A0A2U1L8N6"/>
<dbReference type="InterPro" id="IPR011765">
    <property type="entry name" value="Pept_M16_N"/>
</dbReference>
<dbReference type="PROSITE" id="PS00143">
    <property type="entry name" value="INSULINASE"/>
    <property type="match status" value="1"/>
</dbReference>
<protein>
    <submittedName>
        <fullName evidence="10">Insulinase (Peptidase family M16) protein</fullName>
    </submittedName>
</protein>
<sequence length="1027" mass="116949">MGLEAPYALESSKSCNINERCNNSNGPLTRSWAWRRPLRSGLEMEQLVGLTNLLLTFDITNCPDSWICSIENNKPYRISAMRKDLPNLITWGDTASLQQSLKLDMEEVLSGNPYDTDFGKLANGLTYYVKVNDRPRMRAHLVLAVRAGCVLEEEGEEGVAHIIEHLAFSATSSFQKHEIIKFLTSVGLQFGACQNAETTVDGTFYKLIVPIDNTETLSKAISILSEFSSEIRISAEDLDNERYPILQEYRDSKDIEGRMSDALLGILFEDSKYQRSPIGLVEVIEKVTPETVKQFYSKWYNFHNIAVIAVGDFPNTETVVDMIKTHFDSKVSSAVKADIPRFLVPTHQTPRFKCFVDSEASMPSVKICFKTPMNESQMTVKDYRNTVVESMFWQAMKRRFHNISQKIDRPYFSCKIEACLFAKPVKVHVLTSECKEDGILLALEAMLTELARVRLHRFSDQETSLARKLLVSKLESAYLQRDQTESVHFQEDLIKHFIHDEPVISIQREIELRRKILRDMSASEISEYSKKLHTAVNCVIMTTQHRDGVTVRDLEAVVLKINSLEENKRISSWYEEPIPEEIVTTKPQPGTTKSFRSITLLLVLNVVFSGFAYGGLSEVPESDYLSCRLASQIAGQIGILGYKQSMLKDILIGNSAVVGAFIDSYTRTFNGSCSPTDLETALQLVYNLFVTRVIPKDEDIKMVMEMTEHAFRVQEKDQMAVFESLVKEYTYGRSHFSRPKRVNDLENVNLHKACDFFNDCYTDPSNFTVVIVGNLVPDVAIPLILKYLAGIPRPSSPVMKFSRDELKPLPYAFPTETVREVVRFPMVEESSTVKLCFPLLLKNVEMREYDRFIALWKNLLLTRLYEVLRFELGEVYECDVIVNDVANMPSYVGGFCGHLTVEFSCEPEATQSLVDATLEEVQRLQDEGPLTKELEAALEIDWRESETDLQKNGWWHEQILASYQSSIYSGDVGVSFNAAENRDLTFRNNLTPEVARTALRKLIPYPCKNWYTLVTLMPEDNSVEDSE</sequence>
<evidence type="ECO:0000259" key="9">
    <source>
        <dbReference type="Pfam" id="PF05193"/>
    </source>
</evidence>
<evidence type="ECO:0000259" key="8">
    <source>
        <dbReference type="Pfam" id="PF00675"/>
    </source>
</evidence>
<keyword evidence="3" id="KW-0479">Metal-binding</keyword>
<dbReference type="Pfam" id="PF05193">
    <property type="entry name" value="Peptidase_M16_C"/>
    <property type="match status" value="2"/>
</dbReference>
<evidence type="ECO:0000256" key="3">
    <source>
        <dbReference type="ARBA" id="ARBA00022723"/>
    </source>
</evidence>
<evidence type="ECO:0000313" key="11">
    <source>
        <dbReference type="Proteomes" id="UP000245207"/>
    </source>
</evidence>
<dbReference type="Proteomes" id="UP000245207">
    <property type="component" value="Unassembled WGS sequence"/>
</dbReference>
<keyword evidence="4" id="KW-0378">Hydrolase</keyword>
<reference evidence="10 11" key="1">
    <citation type="journal article" date="2018" name="Mol. Plant">
        <title>The genome of Artemisia annua provides insight into the evolution of Asteraceae family and artemisinin biosynthesis.</title>
        <authorList>
            <person name="Shen Q."/>
            <person name="Zhang L."/>
            <person name="Liao Z."/>
            <person name="Wang S."/>
            <person name="Yan T."/>
            <person name="Shi P."/>
            <person name="Liu M."/>
            <person name="Fu X."/>
            <person name="Pan Q."/>
            <person name="Wang Y."/>
            <person name="Lv Z."/>
            <person name="Lu X."/>
            <person name="Zhang F."/>
            <person name="Jiang W."/>
            <person name="Ma Y."/>
            <person name="Chen M."/>
            <person name="Hao X."/>
            <person name="Li L."/>
            <person name="Tang Y."/>
            <person name="Lv G."/>
            <person name="Zhou Y."/>
            <person name="Sun X."/>
            <person name="Brodelius P.E."/>
            <person name="Rose J.K.C."/>
            <person name="Tang K."/>
        </authorList>
    </citation>
    <scope>NUCLEOTIDE SEQUENCE [LARGE SCALE GENOMIC DNA]</scope>
    <source>
        <strain evidence="11">cv. Huhao1</strain>
        <tissue evidence="10">Leaf</tissue>
    </source>
</reference>
<accession>A0A2U1L8N6</accession>
<dbReference type="InterPro" id="IPR001431">
    <property type="entry name" value="Pept_M16_Zn_BS"/>
</dbReference>
<comment type="caution">
    <text evidence="10">The sequence shown here is derived from an EMBL/GenBank/DDBJ whole genome shotgun (WGS) entry which is preliminary data.</text>
</comment>
<name>A0A2U1L8N6_ARTAN</name>
<keyword evidence="5" id="KW-0862">Zinc</keyword>
<dbReference type="InterPro" id="IPR050626">
    <property type="entry name" value="Peptidase_M16"/>
</dbReference>
<dbReference type="Pfam" id="PF00675">
    <property type="entry name" value="Peptidase_M16"/>
    <property type="match status" value="1"/>
</dbReference>